<sequence>MVNKRNQKTEKEKITEIRKAAIEEVKKLKKEGKSITTNAAEPIKWGNIGFNDGYHEEYNLERLIHTIAHEVAHCLLGDYKTYLWNTEEVKELARLQKRYIKAKEPK</sequence>
<dbReference type="EMBL" id="CAJVQC010003417">
    <property type="protein sequence ID" value="CAG8526655.1"/>
    <property type="molecule type" value="Genomic_DNA"/>
</dbReference>
<keyword evidence="2" id="KW-1185">Reference proteome</keyword>
<name>A0ACA9LFQ7_9GLOM</name>
<reference evidence="1" key="1">
    <citation type="submission" date="2021-06" db="EMBL/GenBank/DDBJ databases">
        <authorList>
            <person name="Kallberg Y."/>
            <person name="Tangrot J."/>
            <person name="Rosling A."/>
        </authorList>
    </citation>
    <scope>NUCLEOTIDE SEQUENCE</scope>
    <source>
        <strain evidence="1">MA461A</strain>
    </source>
</reference>
<dbReference type="Proteomes" id="UP000789920">
    <property type="component" value="Unassembled WGS sequence"/>
</dbReference>
<proteinExistence type="predicted"/>
<comment type="caution">
    <text evidence="1">The sequence shown here is derived from an EMBL/GenBank/DDBJ whole genome shotgun (WGS) entry which is preliminary data.</text>
</comment>
<evidence type="ECO:0000313" key="1">
    <source>
        <dbReference type="EMBL" id="CAG8526655.1"/>
    </source>
</evidence>
<gene>
    <name evidence="1" type="ORF">RPERSI_LOCUS2950</name>
</gene>
<protein>
    <submittedName>
        <fullName evidence="1">30868_t:CDS:1</fullName>
    </submittedName>
</protein>
<evidence type="ECO:0000313" key="2">
    <source>
        <dbReference type="Proteomes" id="UP000789920"/>
    </source>
</evidence>
<organism evidence="1 2">
    <name type="scientific">Racocetra persica</name>
    <dbReference type="NCBI Taxonomy" id="160502"/>
    <lineage>
        <taxon>Eukaryota</taxon>
        <taxon>Fungi</taxon>
        <taxon>Fungi incertae sedis</taxon>
        <taxon>Mucoromycota</taxon>
        <taxon>Glomeromycotina</taxon>
        <taxon>Glomeromycetes</taxon>
        <taxon>Diversisporales</taxon>
        <taxon>Gigasporaceae</taxon>
        <taxon>Racocetra</taxon>
    </lineage>
</organism>
<accession>A0ACA9LFQ7</accession>